<name>A0AC58JMM4_DANRE</name>
<proteinExistence type="predicted"/>
<sequence length="833" mass="93609">MHVLFIFVAFQCVREARFQSCIYTGTDYVCKEIPEDYPSGLTSVIFFTSGIGEISPSMFNSTTLSSVNSLTMAGQDITAIKPQSFDKFQNLKSLNLHRNDLTQVSSDWFSYQVPLESLRLSNNKITALDQNCLDGLSNLLVLNMSQNQIHTVTTSSFLSLGKLKQVDLSSNNLTRLSVDVFLPLNGTKIRLDGNPWDCSCSVKDFAKYLRGLMNTSLLENEMQVCCNSPPELKGMPVWKVPECKTLTTPPPGTNTVNLTTVSLISVNLTSANLTTGTTPAVITTKPLTIGHTTLIILIVVLCALVLVICVLSVLYHRKRERKHLQAVKPCSDIPASETTKGNREQKQKRKSEFANKTQVAKTDVLLRTDQMVAGSEQISQIYHIYSYGTYENRDPIKRVRSAGPVLCRMDMLAELAETEVENEVRNEEYYNGWMTTERLKESGNSEEVKLEDGKNMDEENARELSNSSGKTLETFKEADEDEIDECVKAGPSVDIDIPQLKLESYLSDHMNVAGSSQDILQAKPITSQSEETPENLPYLSIGADPESQISVVDPDSPEGSSGHLRPIRRVLTWPPTAVQWKKQWAQNQQVLNVFPKLIFVTGCRYEVRQFHPGVSPIAQQFNALEFLPEIMTPVDNVQVHIEEDTYRSCAPNILHFNPKECFANANISQREDCRVVRNEETLRFESTIDLSSKNSPVDESDVSSELFSIFNPFNDSRSKPAVGEEMLNRDNIEEMQSVKKKTHTVASELQKPSRRAEKSISRGNKNRQEGQVWTGSDSRAPPSGGSPKDDSLLLGNEYTFIDLLHEVVENNGRWTRDRWRKTQKNKHKLKQSR</sequence>
<accession>A0AC58JMM4</accession>
<evidence type="ECO:0000313" key="2">
    <source>
        <dbReference type="RefSeq" id="XP_073807730.1"/>
    </source>
</evidence>
<keyword evidence="1" id="KW-1185">Reference proteome</keyword>
<evidence type="ECO:0000313" key="1">
    <source>
        <dbReference type="Proteomes" id="UP000000437"/>
    </source>
</evidence>
<gene>
    <name evidence="2" type="primary">LOC137495657</name>
</gene>
<reference evidence="2" key="1">
    <citation type="submission" date="2025-08" db="UniProtKB">
        <authorList>
            <consortium name="RefSeq"/>
        </authorList>
    </citation>
    <scope>IDENTIFICATION</scope>
    <source>
        <strain evidence="2">Tuebingen</strain>
        <tissue evidence="2">Fibroblasts and whole tissue</tissue>
    </source>
</reference>
<dbReference type="RefSeq" id="XP_073807730.1">
    <property type="nucleotide sequence ID" value="XM_073951629.1"/>
</dbReference>
<organism evidence="1 2">
    <name type="scientific">Danio rerio</name>
    <name type="common">Zebrafish</name>
    <name type="synonym">Brachydanio rerio</name>
    <dbReference type="NCBI Taxonomy" id="7955"/>
    <lineage>
        <taxon>Eukaryota</taxon>
        <taxon>Metazoa</taxon>
        <taxon>Chordata</taxon>
        <taxon>Craniata</taxon>
        <taxon>Vertebrata</taxon>
        <taxon>Euteleostomi</taxon>
        <taxon>Actinopterygii</taxon>
        <taxon>Neopterygii</taxon>
        <taxon>Teleostei</taxon>
        <taxon>Ostariophysi</taxon>
        <taxon>Cypriniformes</taxon>
        <taxon>Danionidae</taxon>
        <taxon>Danioninae</taxon>
        <taxon>Danio</taxon>
    </lineage>
</organism>
<protein>
    <submittedName>
        <fullName evidence="2">Uncharacterized protein</fullName>
    </submittedName>
</protein>
<dbReference type="Proteomes" id="UP000000437">
    <property type="component" value="Chromosome 5"/>
</dbReference>